<dbReference type="InterPro" id="IPR041492">
    <property type="entry name" value="HAD_2"/>
</dbReference>
<dbReference type="PANTHER" id="PTHR43434">
    <property type="entry name" value="PHOSPHOGLYCOLATE PHOSPHATASE"/>
    <property type="match status" value="1"/>
</dbReference>
<evidence type="ECO:0000256" key="1">
    <source>
        <dbReference type="ARBA" id="ARBA00022723"/>
    </source>
</evidence>
<keyword evidence="3" id="KW-0460">Magnesium</keyword>
<accession>A0A248LGF2</accession>
<dbReference type="Pfam" id="PF13419">
    <property type="entry name" value="HAD_2"/>
    <property type="match status" value="1"/>
</dbReference>
<evidence type="ECO:0000313" key="5">
    <source>
        <dbReference type="EMBL" id="ASJ23860.1"/>
    </source>
</evidence>
<organism evidence="5 6">
    <name type="scientific">Laribacter hongkongensis</name>
    <dbReference type="NCBI Taxonomy" id="168471"/>
    <lineage>
        <taxon>Bacteria</taxon>
        <taxon>Pseudomonadati</taxon>
        <taxon>Pseudomonadota</taxon>
        <taxon>Betaproteobacteria</taxon>
        <taxon>Neisseriales</taxon>
        <taxon>Aquaspirillaceae</taxon>
        <taxon>Laribacter</taxon>
    </lineage>
</organism>
<dbReference type="EMBL" id="CP022115">
    <property type="protein sequence ID" value="ASJ23860.1"/>
    <property type="molecule type" value="Genomic_DNA"/>
</dbReference>
<dbReference type="PANTHER" id="PTHR43434:SF23">
    <property type="entry name" value="PHOSPHOGLYCOLATE PHOSPHATASE"/>
    <property type="match status" value="1"/>
</dbReference>
<protein>
    <submittedName>
        <fullName evidence="5">Putative phosphoglycolate phosphatase</fullName>
    </submittedName>
</protein>
<dbReference type="Proteomes" id="UP000197424">
    <property type="component" value="Chromosome"/>
</dbReference>
<dbReference type="InterPro" id="IPR036412">
    <property type="entry name" value="HAD-like_sf"/>
</dbReference>
<dbReference type="NCBIfam" id="TIGR01509">
    <property type="entry name" value="HAD-SF-IA-v3"/>
    <property type="match status" value="1"/>
</dbReference>
<dbReference type="InterPro" id="IPR050155">
    <property type="entry name" value="HAD-like_hydrolase_sf"/>
</dbReference>
<dbReference type="AlphaFoldDB" id="A0A248LGF2"/>
<dbReference type="GO" id="GO:0006281">
    <property type="term" value="P:DNA repair"/>
    <property type="evidence" value="ECO:0007669"/>
    <property type="project" value="TreeGrafter"/>
</dbReference>
<evidence type="ECO:0000256" key="2">
    <source>
        <dbReference type="ARBA" id="ARBA00022801"/>
    </source>
</evidence>
<gene>
    <name evidence="5" type="ORF">LHGZ1_1029</name>
</gene>
<dbReference type="Gene3D" id="1.10.150.240">
    <property type="entry name" value="Putative phosphatase, domain 2"/>
    <property type="match status" value="1"/>
</dbReference>
<dbReference type="Gene3D" id="3.40.50.1000">
    <property type="entry name" value="HAD superfamily/HAD-like"/>
    <property type="match status" value="1"/>
</dbReference>
<proteinExistence type="predicted"/>
<dbReference type="NCBIfam" id="TIGR01549">
    <property type="entry name" value="HAD-SF-IA-v1"/>
    <property type="match status" value="1"/>
</dbReference>
<dbReference type="SFLD" id="SFLDG01129">
    <property type="entry name" value="C1.5:_HAD__Beta-PGM__Phosphata"/>
    <property type="match status" value="1"/>
</dbReference>
<sequence>MIAAVLFDLDGTLADTALDLGWALNALLREEGRSPQPFAAIRPVASHGARGLVRLGFGMDTDHPEFERLRLRFLDLYEQHFAVDTVLFDGVNPMLDALVAEGLDWGIVTNKPRRFTDRLVPQLGFRQPPGVVVSGDTTHAAKPDAAPMLHACEQLAVNPVNCIYVGDAERDIVAGRVVGMQTMLASWGYIADHEHPGQWGADHEIGHPLELLPVCKRLMV</sequence>
<evidence type="ECO:0000256" key="4">
    <source>
        <dbReference type="ARBA" id="ARBA00023277"/>
    </source>
</evidence>
<name>A0A248LGF2_9NEIS</name>
<dbReference type="SFLD" id="SFLDS00003">
    <property type="entry name" value="Haloacid_Dehalogenase"/>
    <property type="match status" value="1"/>
</dbReference>
<keyword evidence="4" id="KW-0119">Carbohydrate metabolism</keyword>
<dbReference type="InterPro" id="IPR023198">
    <property type="entry name" value="PGP-like_dom2"/>
</dbReference>
<dbReference type="InterPro" id="IPR006439">
    <property type="entry name" value="HAD-SF_hydro_IA"/>
</dbReference>
<dbReference type="RefSeq" id="WP_088860361.1">
    <property type="nucleotide sequence ID" value="NZ_CP022115.1"/>
</dbReference>
<keyword evidence="2" id="KW-0378">Hydrolase</keyword>
<dbReference type="InterPro" id="IPR023214">
    <property type="entry name" value="HAD_sf"/>
</dbReference>
<dbReference type="OrthoDB" id="9776368at2"/>
<evidence type="ECO:0000313" key="6">
    <source>
        <dbReference type="Proteomes" id="UP000197424"/>
    </source>
</evidence>
<keyword evidence="1" id="KW-0479">Metal-binding</keyword>
<dbReference type="GO" id="GO:0008967">
    <property type="term" value="F:phosphoglycolate phosphatase activity"/>
    <property type="evidence" value="ECO:0007669"/>
    <property type="project" value="TreeGrafter"/>
</dbReference>
<evidence type="ECO:0000256" key="3">
    <source>
        <dbReference type="ARBA" id="ARBA00022842"/>
    </source>
</evidence>
<reference evidence="6" key="1">
    <citation type="submission" date="2017-06" db="EMBL/GenBank/DDBJ databases">
        <title>Whole genome sequence of Laribacter hongkongensis LHGZ1.</title>
        <authorList>
            <person name="Chen D."/>
            <person name="Wu H."/>
            <person name="Chen J."/>
        </authorList>
    </citation>
    <scope>NUCLEOTIDE SEQUENCE [LARGE SCALE GENOMIC DNA]</scope>
    <source>
        <strain evidence="6">LHGZ1</strain>
    </source>
</reference>
<dbReference type="GO" id="GO:0005829">
    <property type="term" value="C:cytosol"/>
    <property type="evidence" value="ECO:0007669"/>
    <property type="project" value="TreeGrafter"/>
</dbReference>
<dbReference type="SUPFAM" id="SSF56784">
    <property type="entry name" value="HAD-like"/>
    <property type="match status" value="1"/>
</dbReference>
<dbReference type="GO" id="GO:0046872">
    <property type="term" value="F:metal ion binding"/>
    <property type="evidence" value="ECO:0007669"/>
    <property type="project" value="UniProtKB-KW"/>
</dbReference>